<dbReference type="EC" id="2.4.-.-" evidence="6"/>
<organism evidence="6 7">
    <name type="scientific">Sphingomonas immobilis</name>
    <dbReference type="NCBI Taxonomy" id="3063997"/>
    <lineage>
        <taxon>Bacteria</taxon>
        <taxon>Pseudomonadati</taxon>
        <taxon>Pseudomonadota</taxon>
        <taxon>Alphaproteobacteria</taxon>
        <taxon>Sphingomonadales</taxon>
        <taxon>Sphingomonadaceae</taxon>
        <taxon>Sphingomonas</taxon>
    </lineage>
</organism>
<comment type="similarity">
    <text evidence="1">Belongs to the glycosyltransferase 2 family.</text>
</comment>
<dbReference type="Gene3D" id="3.90.550.10">
    <property type="entry name" value="Spore Coat Polysaccharide Biosynthesis Protein SpsA, Chain A"/>
    <property type="match status" value="1"/>
</dbReference>
<proteinExistence type="inferred from homology"/>
<keyword evidence="3 6" id="KW-0808">Transferase</keyword>
<evidence type="ECO:0000259" key="5">
    <source>
        <dbReference type="Pfam" id="PF00535"/>
    </source>
</evidence>
<name>A0ABT9A6I6_9SPHN</name>
<dbReference type="GO" id="GO:0016757">
    <property type="term" value="F:glycosyltransferase activity"/>
    <property type="evidence" value="ECO:0007669"/>
    <property type="project" value="UniProtKB-KW"/>
</dbReference>
<evidence type="ECO:0000256" key="3">
    <source>
        <dbReference type="ARBA" id="ARBA00022679"/>
    </source>
</evidence>
<accession>A0ABT9A6I6</accession>
<evidence type="ECO:0000256" key="1">
    <source>
        <dbReference type="ARBA" id="ARBA00006739"/>
    </source>
</evidence>
<reference evidence="6" key="1">
    <citation type="submission" date="2023-07" db="EMBL/GenBank/DDBJ databases">
        <authorList>
            <person name="Kim M.K."/>
        </authorList>
    </citation>
    <scope>NUCLEOTIDE SEQUENCE</scope>
    <source>
        <strain evidence="6">CA1-15</strain>
    </source>
</reference>
<keyword evidence="4" id="KW-0812">Transmembrane</keyword>
<evidence type="ECO:0000313" key="6">
    <source>
        <dbReference type="EMBL" id="MDO7844596.1"/>
    </source>
</evidence>
<evidence type="ECO:0000256" key="2">
    <source>
        <dbReference type="ARBA" id="ARBA00022676"/>
    </source>
</evidence>
<dbReference type="PANTHER" id="PTHR43630">
    <property type="entry name" value="POLY-BETA-1,6-N-ACETYL-D-GLUCOSAMINE SYNTHASE"/>
    <property type="match status" value="1"/>
</dbReference>
<dbReference type="EMBL" id="JAUQSZ010000018">
    <property type="protein sequence ID" value="MDO7844596.1"/>
    <property type="molecule type" value="Genomic_DNA"/>
</dbReference>
<keyword evidence="4" id="KW-0472">Membrane</keyword>
<dbReference type="InterPro" id="IPR029044">
    <property type="entry name" value="Nucleotide-diphossugar_trans"/>
</dbReference>
<feature type="transmembrane region" description="Helical" evidence="4">
    <location>
        <begin position="311"/>
        <end position="332"/>
    </location>
</feature>
<evidence type="ECO:0000256" key="4">
    <source>
        <dbReference type="SAM" id="Phobius"/>
    </source>
</evidence>
<protein>
    <submittedName>
        <fullName evidence="6">Glycosyltransferase</fullName>
        <ecNumber evidence="6">2.4.-.-</ecNumber>
    </submittedName>
</protein>
<keyword evidence="2 6" id="KW-0328">Glycosyltransferase</keyword>
<dbReference type="PANTHER" id="PTHR43630:SF1">
    <property type="entry name" value="POLY-BETA-1,6-N-ACETYL-D-GLUCOSAMINE SYNTHASE"/>
    <property type="match status" value="1"/>
</dbReference>
<gene>
    <name evidence="6" type="ORF">Q5H94_19855</name>
</gene>
<dbReference type="InterPro" id="IPR001173">
    <property type="entry name" value="Glyco_trans_2-like"/>
</dbReference>
<keyword evidence="7" id="KW-1185">Reference proteome</keyword>
<feature type="domain" description="Glycosyltransferase 2-like" evidence="5">
    <location>
        <begin position="43"/>
        <end position="203"/>
    </location>
</feature>
<sequence length="370" mass="41071">MLGLISVLLFLHPYVTYPLSLRLFRSVPIRFGDRNDLPTATLVFSAFNEEASMPEKIANLRAIREVVPNIQFKAYVDLSTDRTLELLQANSDLIDVHAAPERTGKALGMRRLVAHSDTEVMIFTDANVILDPATVPNLLRYFSDPAVGGVCGTLVYVNPGESATAEVNSLYWRLEEYIKKNEARSGSTMGADGSIFATRRAYYPEVPAHLLDDFIVSMSIVFAGLRLVSAPDVLAYEKLAEKSSDEFRRKRRIACRAYSSHRHLKPQLLRMAPINGYKYVSHRLIRWYGAALAALSGLFLVLATLQLAGPIWATALAILGVGAAGLLIYGGFGPLSKMSEMGRAIWATMLGVMDAWRGKRYQTWQPVQTR</sequence>
<feature type="transmembrane region" description="Helical" evidence="4">
    <location>
        <begin position="287"/>
        <end position="305"/>
    </location>
</feature>
<dbReference type="RefSeq" id="WP_304562994.1">
    <property type="nucleotide sequence ID" value="NZ_JAUQSZ010000018.1"/>
</dbReference>
<keyword evidence="4" id="KW-1133">Transmembrane helix</keyword>
<comment type="caution">
    <text evidence="6">The sequence shown here is derived from an EMBL/GenBank/DDBJ whole genome shotgun (WGS) entry which is preliminary data.</text>
</comment>
<evidence type="ECO:0000313" key="7">
    <source>
        <dbReference type="Proteomes" id="UP001176468"/>
    </source>
</evidence>
<dbReference type="Pfam" id="PF00535">
    <property type="entry name" value="Glycos_transf_2"/>
    <property type="match status" value="1"/>
</dbReference>
<dbReference type="SUPFAM" id="SSF53448">
    <property type="entry name" value="Nucleotide-diphospho-sugar transferases"/>
    <property type="match status" value="1"/>
</dbReference>
<dbReference type="Proteomes" id="UP001176468">
    <property type="component" value="Unassembled WGS sequence"/>
</dbReference>